<dbReference type="RefSeq" id="XP_062723670.1">
    <property type="nucleotide sequence ID" value="XM_062871420.1"/>
</dbReference>
<feature type="compositionally biased region" description="Polar residues" evidence="1">
    <location>
        <begin position="284"/>
        <end position="298"/>
    </location>
</feature>
<evidence type="ECO:0000313" key="2">
    <source>
        <dbReference type="EMBL" id="KAK3307890.1"/>
    </source>
</evidence>
<dbReference type="GO" id="GO:0010513">
    <property type="term" value="P:positive regulation of phosphatidylinositol biosynthetic process"/>
    <property type="evidence" value="ECO:0007669"/>
    <property type="project" value="TreeGrafter"/>
</dbReference>
<dbReference type="GO" id="GO:0070772">
    <property type="term" value="C:PAS complex"/>
    <property type="evidence" value="ECO:0007669"/>
    <property type="project" value="TreeGrafter"/>
</dbReference>
<dbReference type="PANTHER" id="PTHR28258:SF1">
    <property type="entry name" value="VACUOLAR SEGREGATION PROTEIN 7"/>
    <property type="match status" value="1"/>
</dbReference>
<feature type="compositionally biased region" description="Pro residues" evidence="1">
    <location>
        <begin position="63"/>
        <end position="73"/>
    </location>
</feature>
<organism evidence="2 3">
    <name type="scientific">Chaetomium strumarium</name>
    <dbReference type="NCBI Taxonomy" id="1170767"/>
    <lineage>
        <taxon>Eukaryota</taxon>
        <taxon>Fungi</taxon>
        <taxon>Dikarya</taxon>
        <taxon>Ascomycota</taxon>
        <taxon>Pezizomycotina</taxon>
        <taxon>Sordariomycetes</taxon>
        <taxon>Sordariomycetidae</taxon>
        <taxon>Sordariales</taxon>
        <taxon>Chaetomiaceae</taxon>
        <taxon>Chaetomium</taxon>
    </lineage>
</organism>
<feature type="region of interest" description="Disordered" evidence="1">
    <location>
        <begin position="486"/>
        <end position="518"/>
    </location>
</feature>
<dbReference type="Proteomes" id="UP001273166">
    <property type="component" value="Unassembled WGS sequence"/>
</dbReference>
<feature type="compositionally biased region" description="Low complexity" evidence="1">
    <location>
        <begin position="116"/>
        <end position="134"/>
    </location>
</feature>
<protein>
    <submittedName>
        <fullName evidence="2">Vacuolar segregation subunit 7-domain-containing protein</fullName>
    </submittedName>
</protein>
<comment type="caution">
    <text evidence="2">The sequence shown here is derived from an EMBL/GenBank/DDBJ whole genome shotgun (WGS) entry which is preliminary data.</text>
</comment>
<dbReference type="GO" id="GO:0000329">
    <property type="term" value="C:fungal-type vacuole membrane"/>
    <property type="evidence" value="ECO:0007669"/>
    <property type="project" value="TreeGrafter"/>
</dbReference>
<dbReference type="AlphaFoldDB" id="A0AAJ0GXW4"/>
<feature type="compositionally biased region" description="Basic and acidic residues" evidence="1">
    <location>
        <begin position="428"/>
        <end position="438"/>
    </location>
</feature>
<accession>A0AAJ0GXW4</accession>
<feature type="compositionally biased region" description="Low complexity" evidence="1">
    <location>
        <begin position="352"/>
        <end position="363"/>
    </location>
</feature>
<reference evidence="2" key="1">
    <citation type="journal article" date="2023" name="Mol. Phylogenet. Evol.">
        <title>Genome-scale phylogeny and comparative genomics of the fungal order Sordariales.</title>
        <authorList>
            <person name="Hensen N."/>
            <person name="Bonometti L."/>
            <person name="Westerberg I."/>
            <person name="Brannstrom I.O."/>
            <person name="Guillou S."/>
            <person name="Cros-Aarteil S."/>
            <person name="Calhoun S."/>
            <person name="Haridas S."/>
            <person name="Kuo A."/>
            <person name="Mondo S."/>
            <person name="Pangilinan J."/>
            <person name="Riley R."/>
            <person name="LaButti K."/>
            <person name="Andreopoulos B."/>
            <person name="Lipzen A."/>
            <person name="Chen C."/>
            <person name="Yan M."/>
            <person name="Daum C."/>
            <person name="Ng V."/>
            <person name="Clum A."/>
            <person name="Steindorff A."/>
            <person name="Ohm R.A."/>
            <person name="Martin F."/>
            <person name="Silar P."/>
            <person name="Natvig D.O."/>
            <person name="Lalanne C."/>
            <person name="Gautier V."/>
            <person name="Ament-Velasquez S.L."/>
            <person name="Kruys A."/>
            <person name="Hutchinson M.I."/>
            <person name="Powell A.J."/>
            <person name="Barry K."/>
            <person name="Miller A.N."/>
            <person name="Grigoriev I.V."/>
            <person name="Debuchy R."/>
            <person name="Gladieux P."/>
            <person name="Hiltunen Thoren M."/>
            <person name="Johannesson H."/>
        </authorList>
    </citation>
    <scope>NUCLEOTIDE SEQUENCE</scope>
    <source>
        <strain evidence="2">CBS 333.67</strain>
    </source>
</reference>
<keyword evidence="3" id="KW-1185">Reference proteome</keyword>
<feature type="compositionally biased region" description="Polar residues" evidence="1">
    <location>
        <begin position="80"/>
        <end position="115"/>
    </location>
</feature>
<dbReference type="InterPro" id="IPR024260">
    <property type="entry name" value="Vac7"/>
</dbReference>
<feature type="region of interest" description="Disordered" evidence="1">
    <location>
        <begin position="797"/>
        <end position="832"/>
    </location>
</feature>
<feature type="compositionally biased region" description="Low complexity" evidence="1">
    <location>
        <begin position="550"/>
        <end position="561"/>
    </location>
</feature>
<feature type="compositionally biased region" description="Polar residues" evidence="1">
    <location>
        <begin position="1"/>
        <end position="47"/>
    </location>
</feature>
<feature type="compositionally biased region" description="Polar residues" evidence="1">
    <location>
        <begin position="610"/>
        <end position="620"/>
    </location>
</feature>
<gene>
    <name evidence="2" type="ORF">B0T15DRAFT_88312</name>
</gene>
<dbReference type="GO" id="GO:1903778">
    <property type="term" value="P:protein localization to vacuolar membrane"/>
    <property type="evidence" value="ECO:0007669"/>
    <property type="project" value="TreeGrafter"/>
</dbReference>
<dbReference type="Pfam" id="PF12751">
    <property type="entry name" value="Vac7"/>
    <property type="match status" value="2"/>
</dbReference>
<evidence type="ECO:0000313" key="3">
    <source>
        <dbReference type="Proteomes" id="UP001273166"/>
    </source>
</evidence>
<dbReference type="PANTHER" id="PTHR28258">
    <property type="entry name" value="VACUOLAR SEGREGATION PROTEIN 7"/>
    <property type="match status" value="1"/>
</dbReference>
<sequence>MDKSPSISTGPSEAVKPNQSAHPTFSRQSSASTATITPMTESGPSKFSSQTAATSSSSSAAPSPLPSREPSPTRPLSRTATSRTSSVNSGIRSRKNSQQDLSPSRLSKPTNSAPAPSSKTLSSTNTPTLLPSVSDPSANVGAPVKSPTTMEHLRESPRWPVSPRLRSPPPMLHKPNLGPPRKTEQEAPLVNVQRPTPPAPAPIDLPSDTDQEDLHMPTGLRTPARGGGGSSSTLETVQEASPIGSPRGPQDSAEEKLDDSMVSEASQAESLDLMLSKNVGIRRSSANDSGSETDNVKTGQRGGAGSVPPLTKRQSSTAIRQGITKTKTGEPSIQSMTVETETVTSIPQAPLVSGTGVQGSSVSLRTKPSTETIRPKKEKKKPTRKQTTVTATNGEPPSSAVFFPRLRHYQSMGSVIPSAERSVSPTKSHFDEAAESRSHRPSMRRQSMVIYQMSSLLTRHRLASSKADIFEAKVASAVEEANSSDSEETFVYDSNPPDARDRPLRFHSRTPSATSMVSQIDRSGMRSIHAVMDSGGPPPPMVKKSMKFVNSSNANGNSDSAFVDDDGRGTGRGNAGSTRGTARHHHHFGRWGRNGGGNGHPSLFAEHSPFSPSLATGNLGSRQSSQPPSPRFANRSGAGMNGKRGSHLSAGYDLDDTTTGADDERTPLIPSGTVRSSRSGRGRRGIHSLRSMEAQTYHRAPPSVLNRFASCLVLTVMLLLVVSGAIGFMFATSQPLTDIQLVSMDHVVASQQELMLDLTIRAHNPNVVVVVVDSADIEVFAKSPHAMTDSEWWHITHPGEMGPPPPKQGGEGGIKATEANPDPSQPDDAAPNMRLGSITDFDSALSFEGSFFHKGISYSSGEVRLKNPGNGTYGGPERWERIMEDEFQLILKGVLKYTLPLSQRVRTATISGKTTVKPNAANDPPTRRPNSTDGARPPHDGDQVSISVPVRVR</sequence>
<feature type="compositionally biased region" description="Basic residues" evidence="1">
    <location>
        <begin position="581"/>
        <end position="590"/>
    </location>
</feature>
<feature type="compositionally biased region" description="Low complexity" evidence="1">
    <location>
        <begin position="48"/>
        <end position="62"/>
    </location>
</feature>
<dbReference type="GO" id="GO:0000011">
    <property type="term" value="P:vacuole inheritance"/>
    <property type="evidence" value="ECO:0007669"/>
    <property type="project" value="TreeGrafter"/>
</dbReference>
<feature type="compositionally biased region" description="Polar residues" evidence="1">
    <location>
        <begin position="312"/>
        <end position="347"/>
    </location>
</feature>
<dbReference type="EMBL" id="JAUDZG010000002">
    <property type="protein sequence ID" value="KAK3307890.1"/>
    <property type="molecule type" value="Genomic_DNA"/>
</dbReference>
<feature type="region of interest" description="Disordered" evidence="1">
    <location>
        <begin position="417"/>
        <end position="443"/>
    </location>
</feature>
<reference evidence="2" key="2">
    <citation type="submission" date="2023-06" db="EMBL/GenBank/DDBJ databases">
        <authorList>
            <consortium name="Lawrence Berkeley National Laboratory"/>
            <person name="Mondo S.J."/>
            <person name="Hensen N."/>
            <person name="Bonometti L."/>
            <person name="Westerberg I."/>
            <person name="Brannstrom I.O."/>
            <person name="Guillou S."/>
            <person name="Cros-Aarteil S."/>
            <person name="Calhoun S."/>
            <person name="Haridas S."/>
            <person name="Kuo A."/>
            <person name="Pangilinan J."/>
            <person name="Riley R."/>
            <person name="Labutti K."/>
            <person name="Andreopoulos B."/>
            <person name="Lipzen A."/>
            <person name="Chen C."/>
            <person name="Yanf M."/>
            <person name="Daum C."/>
            <person name="Ng V."/>
            <person name="Clum A."/>
            <person name="Steindorff A."/>
            <person name="Ohm R."/>
            <person name="Martin F."/>
            <person name="Silar P."/>
            <person name="Natvig D."/>
            <person name="Lalanne C."/>
            <person name="Gautier V."/>
            <person name="Ament-Velasquez S.L."/>
            <person name="Kruys A."/>
            <person name="Hutchinson M.I."/>
            <person name="Powell A.J."/>
            <person name="Barry K."/>
            <person name="Miller A.N."/>
            <person name="Grigoriev I.V."/>
            <person name="Debuchy R."/>
            <person name="Gladieux P."/>
            <person name="Thoren M.H."/>
            <person name="Johannesson H."/>
        </authorList>
    </citation>
    <scope>NUCLEOTIDE SEQUENCE</scope>
    <source>
        <strain evidence="2">CBS 333.67</strain>
    </source>
</reference>
<feature type="region of interest" description="Disordered" evidence="1">
    <location>
        <begin position="533"/>
        <end position="686"/>
    </location>
</feature>
<evidence type="ECO:0000256" key="1">
    <source>
        <dbReference type="SAM" id="MobiDB-lite"/>
    </source>
</evidence>
<feature type="region of interest" description="Disordered" evidence="1">
    <location>
        <begin position="912"/>
        <end position="953"/>
    </location>
</feature>
<feature type="compositionally biased region" description="Polar residues" evidence="1">
    <location>
        <begin position="509"/>
        <end position="518"/>
    </location>
</feature>
<dbReference type="GeneID" id="87890249"/>
<feature type="region of interest" description="Disordered" evidence="1">
    <location>
        <begin position="1"/>
        <end position="401"/>
    </location>
</feature>
<name>A0AAJ0GXW4_9PEZI</name>
<proteinExistence type="predicted"/>